<dbReference type="AlphaFoldDB" id="A0A1H3B3E3"/>
<dbReference type="EMBL" id="FNNQ01000015">
    <property type="protein sequence ID" value="SDX36452.1"/>
    <property type="molecule type" value="Genomic_DNA"/>
</dbReference>
<proteinExistence type="predicted"/>
<protein>
    <recommendedName>
        <fullName evidence="4">YfhE-like protein</fullName>
    </recommendedName>
</protein>
<accession>A0A1H3B3E3</accession>
<evidence type="ECO:0000313" key="3">
    <source>
        <dbReference type="Proteomes" id="UP000198534"/>
    </source>
</evidence>
<gene>
    <name evidence="2" type="ORF">SAMN05444487_11525</name>
</gene>
<feature type="compositionally biased region" description="Basic and acidic residues" evidence="1">
    <location>
        <begin position="42"/>
        <end position="51"/>
    </location>
</feature>
<feature type="region of interest" description="Disordered" evidence="1">
    <location>
        <begin position="1"/>
        <end position="51"/>
    </location>
</feature>
<sequence length="51" mass="6122">MAEQDRKQKDKKEVNRNIQFAYEQSGELTKESKEERDSEQEQDTKACRDQD</sequence>
<evidence type="ECO:0008006" key="4">
    <source>
        <dbReference type="Google" id="ProtNLM"/>
    </source>
</evidence>
<evidence type="ECO:0000256" key="1">
    <source>
        <dbReference type="SAM" id="MobiDB-lite"/>
    </source>
</evidence>
<dbReference type="RefSeq" id="WP_177168070.1">
    <property type="nucleotide sequence ID" value="NZ_FNNQ01000015.1"/>
</dbReference>
<reference evidence="2 3" key="1">
    <citation type="submission" date="2016-10" db="EMBL/GenBank/DDBJ databases">
        <authorList>
            <person name="de Groot N.N."/>
        </authorList>
    </citation>
    <scope>NUCLEOTIDE SEQUENCE [LARGE SCALE GENOMIC DNA]</scope>
    <source>
        <strain evidence="2 3">DSM 45610</strain>
    </source>
</reference>
<evidence type="ECO:0000313" key="2">
    <source>
        <dbReference type="EMBL" id="SDX36452.1"/>
    </source>
</evidence>
<organism evidence="2 3">
    <name type="scientific">Marininema mesophilum</name>
    <dbReference type="NCBI Taxonomy" id="1048340"/>
    <lineage>
        <taxon>Bacteria</taxon>
        <taxon>Bacillati</taxon>
        <taxon>Bacillota</taxon>
        <taxon>Bacilli</taxon>
        <taxon>Bacillales</taxon>
        <taxon>Thermoactinomycetaceae</taxon>
        <taxon>Marininema</taxon>
    </lineage>
</organism>
<keyword evidence="3" id="KW-1185">Reference proteome</keyword>
<feature type="compositionally biased region" description="Basic and acidic residues" evidence="1">
    <location>
        <begin position="1"/>
        <end position="15"/>
    </location>
</feature>
<name>A0A1H3B3E3_9BACL</name>
<dbReference type="Proteomes" id="UP000198534">
    <property type="component" value="Unassembled WGS sequence"/>
</dbReference>